<sequence length="492" mass="54331">MQLRDQSRAAVAEKAREREQAEAAFARLPPGDLLLKYQASAMALLKTGVSLLAIEKSRRIGLTWALAAYAVLKAAAQRSSGGMNAWYMGYDQEMAREFIDVCAMWARAFGMAAEAVDEEVLDGDGEKVQAFRLRFASGFKIVALPSVPRALRGKQGLVIIDEAAFHRELAEVLKAAIALLMWGGQVVVVSTHNGISNPFNLLIDDIRTGKRKGAHLTITFNEAIEDGLYERVKLTNRHRGMTKEEWIADVRDTYGDNAGEELDCIPKQGSGSWLDPAALAACEHPDAGKPELYAGGLFYVGRDVARRRDLPVIHGFEEVGDVLWMRDRWLERGATFRAQDDAFDAIVRDRRLVAAWVDQTGMGEKVVEDLQLRYGTTRIVGQLLTGPSRLDLAIALKERVETCRIRLPPVPALRTDLRAIKQQGSVGGAIRIVDDGEVHADEFWASALACRAASNPYQPYDYRGVGRGGPRPGDRQSDQASRSRYGGRRGMH</sequence>
<organism evidence="4 5">
    <name type="scientific">Brevundimonas vitisensis</name>
    <dbReference type="NCBI Taxonomy" id="2800818"/>
    <lineage>
        <taxon>Bacteria</taxon>
        <taxon>Pseudomonadati</taxon>
        <taxon>Pseudomonadota</taxon>
        <taxon>Alphaproteobacteria</taxon>
        <taxon>Caulobacterales</taxon>
        <taxon>Caulobacteraceae</taxon>
        <taxon>Brevundimonas</taxon>
    </lineage>
</organism>
<dbReference type="Gene3D" id="3.30.420.240">
    <property type="match status" value="1"/>
</dbReference>
<keyword evidence="5" id="KW-1185">Reference proteome</keyword>
<evidence type="ECO:0000256" key="2">
    <source>
        <dbReference type="SAM" id="MobiDB-lite"/>
    </source>
</evidence>
<feature type="region of interest" description="Disordered" evidence="2">
    <location>
        <begin position="461"/>
        <end position="492"/>
    </location>
</feature>
<reference evidence="4 5" key="1">
    <citation type="submission" date="2021-01" db="EMBL/GenBank/DDBJ databases">
        <title>Brevundimonas vitis sp. nov., an bacterium isolated from grape (Vitis vinifera).</title>
        <authorList>
            <person name="Jiang L."/>
            <person name="Lee J."/>
        </authorList>
    </citation>
    <scope>NUCLEOTIDE SEQUENCE [LARGE SCALE GENOMIC DNA]</scope>
    <source>
        <strain evidence="4 5">GRTSA-9</strain>
    </source>
</reference>
<gene>
    <name evidence="4" type="ORF">JIP62_10490</name>
</gene>
<dbReference type="Pfam" id="PF03237">
    <property type="entry name" value="Terminase_6N"/>
    <property type="match status" value="1"/>
</dbReference>
<proteinExistence type="predicted"/>
<protein>
    <recommendedName>
        <fullName evidence="3">Terminase large subunit gp17-like C-terminal domain-containing protein</fullName>
    </recommendedName>
</protein>
<accession>A0ABX7BQH6</accession>
<keyword evidence="1" id="KW-1188">Viral release from host cell</keyword>
<dbReference type="Pfam" id="PF17289">
    <property type="entry name" value="Terminase_6C"/>
    <property type="match status" value="1"/>
</dbReference>
<dbReference type="InterPro" id="IPR035421">
    <property type="entry name" value="Terminase_6C"/>
</dbReference>
<evidence type="ECO:0000313" key="4">
    <source>
        <dbReference type="EMBL" id="QQQ17760.1"/>
    </source>
</evidence>
<evidence type="ECO:0000256" key="1">
    <source>
        <dbReference type="ARBA" id="ARBA00022612"/>
    </source>
</evidence>
<feature type="domain" description="Terminase large subunit gp17-like C-terminal" evidence="3">
    <location>
        <begin position="301"/>
        <end position="449"/>
    </location>
</feature>
<dbReference type="Gene3D" id="3.40.50.300">
    <property type="entry name" value="P-loop containing nucleotide triphosphate hydrolases"/>
    <property type="match status" value="1"/>
</dbReference>
<name>A0ABX7BQH6_9CAUL</name>
<dbReference type="Proteomes" id="UP000595448">
    <property type="component" value="Chromosome"/>
</dbReference>
<dbReference type="RefSeq" id="WP_201102136.1">
    <property type="nucleotide sequence ID" value="NZ_CP067977.1"/>
</dbReference>
<evidence type="ECO:0000313" key="5">
    <source>
        <dbReference type="Proteomes" id="UP000595448"/>
    </source>
</evidence>
<evidence type="ECO:0000259" key="3">
    <source>
        <dbReference type="Pfam" id="PF17289"/>
    </source>
</evidence>
<dbReference type="InterPro" id="IPR027417">
    <property type="entry name" value="P-loop_NTPase"/>
</dbReference>
<dbReference type="EMBL" id="CP067977">
    <property type="protein sequence ID" value="QQQ17760.1"/>
    <property type="molecule type" value="Genomic_DNA"/>
</dbReference>